<reference evidence="6 7" key="1">
    <citation type="submission" date="2015-12" db="EMBL/GenBank/DDBJ databases">
        <title>Complete genome of Lacimicrobium alkaliphilum KCTC 32984.</title>
        <authorList>
            <person name="Kim S.-G."/>
            <person name="Lee Y.-J."/>
        </authorList>
    </citation>
    <scope>NUCLEOTIDE SEQUENCE [LARGE SCALE GENOMIC DNA]</scope>
    <source>
        <strain evidence="6 7">YelD216</strain>
    </source>
</reference>
<dbReference type="Gene3D" id="3.30.1150.10">
    <property type="match status" value="1"/>
</dbReference>
<keyword evidence="4" id="KW-0472">Membrane</keyword>
<dbReference type="NCBIfam" id="TIGR01352">
    <property type="entry name" value="tonB_Cterm"/>
    <property type="match status" value="1"/>
</dbReference>
<protein>
    <recommendedName>
        <fullName evidence="8">TonB C-terminal domain-containing protein</fullName>
    </recommendedName>
</protein>
<keyword evidence="2" id="KW-0812">Transmembrane</keyword>
<dbReference type="EMBL" id="CP013650">
    <property type="protein sequence ID" value="ALT00049.1"/>
    <property type="molecule type" value="Genomic_DNA"/>
</dbReference>
<evidence type="ECO:0000256" key="4">
    <source>
        <dbReference type="ARBA" id="ARBA00023136"/>
    </source>
</evidence>
<keyword evidence="7" id="KW-1185">Reference proteome</keyword>
<dbReference type="Proteomes" id="UP000068447">
    <property type="component" value="Chromosome"/>
</dbReference>
<proteinExistence type="predicted"/>
<dbReference type="SUPFAM" id="SSF74653">
    <property type="entry name" value="TolA/TonB C-terminal domain"/>
    <property type="match status" value="1"/>
</dbReference>
<name>A0A0U3B4P3_9ALTE</name>
<feature type="chain" id="PRO_5006836387" description="TonB C-terminal domain-containing protein" evidence="5">
    <location>
        <begin position="21"/>
        <end position="128"/>
    </location>
</feature>
<sequence length="128" mass="14319">MRRALIIILFSLVFSGCATTEQENAEYMCSDIQSCAQNIMLRVREKSHWICDQKSNDKTVVVKSTFSKSGDLIYMKLSSSSGDKEFDTAALNAVKAAAPFKELTMLSPKDFEEVSVIDFKFVGNKESK</sequence>
<evidence type="ECO:0000256" key="1">
    <source>
        <dbReference type="ARBA" id="ARBA00004167"/>
    </source>
</evidence>
<organism evidence="6 7">
    <name type="scientific">Lacimicrobium alkaliphilum</name>
    <dbReference type="NCBI Taxonomy" id="1526571"/>
    <lineage>
        <taxon>Bacteria</taxon>
        <taxon>Pseudomonadati</taxon>
        <taxon>Pseudomonadota</taxon>
        <taxon>Gammaproteobacteria</taxon>
        <taxon>Alteromonadales</taxon>
        <taxon>Alteromonadaceae</taxon>
        <taxon>Lacimicrobium</taxon>
    </lineage>
</organism>
<evidence type="ECO:0000313" key="6">
    <source>
        <dbReference type="EMBL" id="ALT00049.1"/>
    </source>
</evidence>
<dbReference type="GO" id="GO:0016020">
    <property type="term" value="C:membrane"/>
    <property type="evidence" value="ECO:0007669"/>
    <property type="project" value="UniProtKB-SubCell"/>
</dbReference>
<evidence type="ECO:0000313" key="7">
    <source>
        <dbReference type="Proteomes" id="UP000068447"/>
    </source>
</evidence>
<comment type="subcellular location">
    <subcellularLocation>
        <location evidence="1">Membrane</location>
        <topology evidence="1">Single-pass membrane protein</topology>
    </subcellularLocation>
</comment>
<keyword evidence="3" id="KW-1133">Transmembrane helix</keyword>
<dbReference type="KEGG" id="lal:AT746_18420"/>
<evidence type="ECO:0000256" key="2">
    <source>
        <dbReference type="ARBA" id="ARBA00022692"/>
    </source>
</evidence>
<gene>
    <name evidence="6" type="ORF">AT746_18420</name>
</gene>
<evidence type="ECO:0000256" key="3">
    <source>
        <dbReference type="ARBA" id="ARBA00022989"/>
    </source>
</evidence>
<dbReference type="RefSeq" id="WP_062483431.1">
    <property type="nucleotide sequence ID" value="NZ_CP013650.1"/>
</dbReference>
<dbReference type="Pfam" id="PF13103">
    <property type="entry name" value="TonB_2"/>
    <property type="match status" value="1"/>
</dbReference>
<feature type="signal peptide" evidence="5">
    <location>
        <begin position="1"/>
        <end position="20"/>
    </location>
</feature>
<dbReference type="InterPro" id="IPR006260">
    <property type="entry name" value="TonB/TolA_C"/>
</dbReference>
<dbReference type="PROSITE" id="PS51257">
    <property type="entry name" value="PROKAR_LIPOPROTEIN"/>
    <property type="match status" value="1"/>
</dbReference>
<dbReference type="OrthoDB" id="6401066at2"/>
<dbReference type="AlphaFoldDB" id="A0A0U3B4P3"/>
<evidence type="ECO:0008006" key="8">
    <source>
        <dbReference type="Google" id="ProtNLM"/>
    </source>
</evidence>
<keyword evidence="5" id="KW-0732">Signal</keyword>
<evidence type="ECO:0000256" key="5">
    <source>
        <dbReference type="SAM" id="SignalP"/>
    </source>
</evidence>
<accession>A0A0U3B4P3</accession>